<dbReference type="InterPro" id="IPR029068">
    <property type="entry name" value="Glyas_Bleomycin-R_OHBP_Dase"/>
</dbReference>
<keyword evidence="2" id="KW-1185">Reference proteome</keyword>
<evidence type="ECO:0000313" key="2">
    <source>
        <dbReference type="Proteomes" id="UP000283522"/>
    </source>
</evidence>
<proteinExistence type="predicted"/>
<evidence type="ECO:0008006" key="3">
    <source>
        <dbReference type="Google" id="ProtNLM"/>
    </source>
</evidence>
<accession>A0A418PSD5</accession>
<reference evidence="1 2" key="1">
    <citation type="submission" date="2018-09" db="EMBL/GenBank/DDBJ databases">
        <authorList>
            <person name="Wang X."/>
            <person name="Du Z."/>
        </authorList>
    </citation>
    <scope>NUCLEOTIDE SEQUENCE [LARGE SCALE GENOMIC DNA]</scope>
    <source>
        <strain evidence="1 2">N3</strain>
    </source>
</reference>
<gene>
    <name evidence="1" type="ORF">D0X99_10090</name>
</gene>
<protein>
    <recommendedName>
        <fullName evidence="3">Glyoxalase-like domain-containing protein</fullName>
    </recommendedName>
</protein>
<dbReference type="Gene3D" id="3.10.180.10">
    <property type="entry name" value="2,3-Dihydroxybiphenyl 1,2-Dioxygenase, domain 1"/>
    <property type="match status" value="1"/>
</dbReference>
<comment type="caution">
    <text evidence="1">The sequence shown here is derived from an EMBL/GenBank/DDBJ whole genome shotgun (WGS) entry which is preliminary data.</text>
</comment>
<dbReference type="EMBL" id="QXML01000004">
    <property type="protein sequence ID" value="RIW15764.1"/>
    <property type="molecule type" value="Genomic_DNA"/>
</dbReference>
<name>A0A418PSD5_9BACT</name>
<sequence length="214" mass="24995">MLIDHIFISSRNLGMEADLFLSAGFLEGINRIHPGQGTRNRKFYFENFYLEIIWENDPWELESDLIRKTGLTDRVRFEASGFSRFGLGLENTDESDSVFLECEYYQPIYFPEGMQFEILSNRENPALPWTFRGPFKGPKTDYAESLDHSNGIRRLTQAIFQIPESAQIEFLNRFQDHPQLRFEPSEKSGLLLEFDGRSQGIFLEFPRLDLVISF</sequence>
<dbReference type="Proteomes" id="UP000283522">
    <property type="component" value="Unassembled WGS sequence"/>
</dbReference>
<evidence type="ECO:0000313" key="1">
    <source>
        <dbReference type="EMBL" id="RIW15764.1"/>
    </source>
</evidence>
<organism evidence="1 2">
    <name type="scientific">Algoriphagus lacus</name>
    <dbReference type="NCBI Taxonomy" id="2056311"/>
    <lineage>
        <taxon>Bacteria</taxon>
        <taxon>Pseudomonadati</taxon>
        <taxon>Bacteroidota</taxon>
        <taxon>Cytophagia</taxon>
        <taxon>Cytophagales</taxon>
        <taxon>Cyclobacteriaceae</taxon>
        <taxon>Algoriphagus</taxon>
    </lineage>
</organism>
<dbReference type="AlphaFoldDB" id="A0A418PSD5"/>